<evidence type="ECO:0000256" key="1">
    <source>
        <dbReference type="SAM" id="MobiDB-lite"/>
    </source>
</evidence>
<organism evidence="3 4">
    <name type="scientific">Aspergillus ruber (strain CBS 135680)</name>
    <dbReference type="NCBI Taxonomy" id="1388766"/>
    <lineage>
        <taxon>Eukaryota</taxon>
        <taxon>Fungi</taxon>
        <taxon>Dikarya</taxon>
        <taxon>Ascomycota</taxon>
        <taxon>Pezizomycotina</taxon>
        <taxon>Eurotiomycetes</taxon>
        <taxon>Eurotiomycetidae</taxon>
        <taxon>Eurotiales</taxon>
        <taxon>Aspergillaceae</taxon>
        <taxon>Aspergillus</taxon>
        <taxon>Aspergillus subgen. Aspergillus</taxon>
    </lineage>
</organism>
<dbReference type="Gene3D" id="1.20.140.150">
    <property type="match status" value="1"/>
</dbReference>
<dbReference type="GO" id="GO:0032185">
    <property type="term" value="P:septin cytoskeleton organization"/>
    <property type="evidence" value="ECO:0007669"/>
    <property type="project" value="TreeGrafter"/>
</dbReference>
<proteinExistence type="predicted"/>
<dbReference type="PANTHER" id="PTHR36414">
    <property type="entry name" value="PROTEIN SUR7"/>
    <property type="match status" value="1"/>
</dbReference>
<keyword evidence="4" id="KW-1185">Reference proteome</keyword>
<dbReference type="GeneID" id="63696209"/>
<dbReference type="RefSeq" id="XP_040641838.1">
    <property type="nucleotide sequence ID" value="XM_040781085.1"/>
</dbReference>
<dbReference type="GO" id="GO:0045121">
    <property type="term" value="C:membrane raft"/>
    <property type="evidence" value="ECO:0007669"/>
    <property type="project" value="TreeGrafter"/>
</dbReference>
<evidence type="ECO:0000313" key="3">
    <source>
        <dbReference type="EMBL" id="EYE98150.1"/>
    </source>
</evidence>
<dbReference type="InterPro" id="IPR009571">
    <property type="entry name" value="SUR7/Rim9-like_fungi"/>
</dbReference>
<dbReference type="PANTHER" id="PTHR36414:SF1">
    <property type="entry name" value="PROTEIN SUR7"/>
    <property type="match status" value="1"/>
</dbReference>
<feature type="region of interest" description="Disordered" evidence="1">
    <location>
        <begin position="216"/>
        <end position="245"/>
    </location>
</feature>
<evidence type="ECO:0000256" key="2">
    <source>
        <dbReference type="SAM" id="Phobius"/>
    </source>
</evidence>
<feature type="transmembrane region" description="Helical" evidence="2">
    <location>
        <begin position="147"/>
        <end position="168"/>
    </location>
</feature>
<reference evidence="4" key="1">
    <citation type="journal article" date="2014" name="Nat. Commun.">
        <title>Genomic adaptations of the halophilic Dead Sea filamentous fungus Eurotium rubrum.</title>
        <authorList>
            <person name="Kis-Papo T."/>
            <person name="Weig A.R."/>
            <person name="Riley R."/>
            <person name="Persoh D."/>
            <person name="Salamov A."/>
            <person name="Sun H."/>
            <person name="Lipzen A."/>
            <person name="Wasser S.P."/>
            <person name="Rambold G."/>
            <person name="Grigoriev I.V."/>
            <person name="Nevo E."/>
        </authorList>
    </citation>
    <scope>NUCLEOTIDE SEQUENCE [LARGE SCALE GENOMIC DNA]</scope>
    <source>
        <strain evidence="4">CBS 135680</strain>
    </source>
</reference>
<dbReference type="Proteomes" id="UP000019804">
    <property type="component" value="Unassembled WGS sequence"/>
</dbReference>
<keyword evidence="2" id="KW-0812">Transmembrane</keyword>
<sequence length="245" mass="27139">MLGRAGLGFAGLFWMASGLLLMWFTFLGGTRNSNPLNRIYFLEAATGDIPGAPATSRWTLWNLCPVVDGKNDCGSNTPDFPFDPASHRNFGTDVNVPSRFVDNHNHYFITSRFIFPFMLIALFFGVLSFFTGFFAMCVRVLGHVSGVFAYIALTFQTIATAMMTAVFVQGRNAFSSNGQPAKVGPMAFGFMWASVVLLFFSALCYFWGGSLKRDDGGYSGREQRRRGFFSSQRSSSVRSNKETNV</sequence>
<feature type="transmembrane region" description="Helical" evidence="2">
    <location>
        <begin position="113"/>
        <end position="135"/>
    </location>
</feature>
<gene>
    <name evidence="3" type="ORF">EURHEDRAFT_409474</name>
</gene>
<dbReference type="GO" id="GO:0005886">
    <property type="term" value="C:plasma membrane"/>
    <property type="evidence" value="ECO:0007669"/>
    <property type="project" value="InterPro"/>
</dbReference>
<dbReference type="GO" id="GO:0030866">
    <property type="term" value="P:cortical actin cytoskeleton organization"/>
    <property type="evidence" value="ECO:0007669"/>
    <property type="project" value="TreeGrafter"/>
</dbReference>
<accession>A0A017SPH6</accession>
<keyword evidence="2" id="KW-0472">Membrane</keyword>
<dbReference type="EMBL" id="KK088414">
    <property type="protein sequence ID" value="EYE98150.1"/>
    <property type="molecule type" value="Genomic_DNA"/>
</dbReference>
<protein>
    <submittedName>
        <fullName evidence="3">SUR7-domain-containing protein</fullName>
    </submittedName>
</protein>
<dbReference type="GO" id="GO:0031505">
    <property type="term" value="P:fungal-type cell wall organization"/>
    <property type="evidence" value="ECO:0007669"/>
    <property type="project" value="TreeGrafter"/>
</dbReference>
<feature type="transmembrane region" description="Helical" evidence="2">
    <location>
        <begin position="7"/>
        <end position="26"/>
    </location>
</feature>
<dbReference type="OrthoDB" id="5419460at2759"/>
<dbReference type="AlphaFoldDB" id="A0A017SPH6"/>
<name>A0A017SPH6_ASPRC</name>
<feature type="transmembrane region" description="Helical" evidence="2">
    <location>
        <begin position="188"/>
        <end position="208"/>
    </location>
</feature>
<dbReference type="GO" id="GO:0005938">
    <property type="term" value="C:cell cortex"/>
    <property type="evidence" value="ECO:0007669"/>
    <property type="project" value="TreeGrafter"/>
</dbReference>
<dbReference type="GO" id="GO:0006897">
    <property type="term" value="P:endocytosis"/>
    <property type="evidence" value="ECO:0007669"/>
    <property type="project" value="TreeGrafter"/>
</dbReference>
<keyword evidence="2" id="KW-1133">Transmembrane helix</keyword>
<dbReference type="HOGENOM" id="CLU_059603_2_0_1"/>
<dbReference type="Pfam" id="PF06687">
    <property type="entry name" value="SUR7"/>
    <property type="match status" value="1"/>
</dbReference>
<feature type="compositionally biased region" description="Low complexity" evidence="1">
    <location>
        <begin position="228"/>
        <end position="238"/>
    </location>
</feature>
<evidence type="ECO:0000313" key="4">
    <source>
        <dbReference type="Proteomes" id="UP000019804"/>
    </source>
</evidence>